<dbReference type="EMBL" id="CP097510">
    <property type="protein sequence ID" value="URE29975.1"/>
    <property type="molecule type" value="Genomic_DNA"/>
</dbReference>
<name>A0A9E7KWT3_9LILI</name>
<evidence type="ECO:0000313" key="2">
    <source>
        <dbReference type="Proteomes" id="UP001055439"/>
    </source>
</evidence>
<proteinExistence type="predicted"/>
<keyword evidence="2" id="KW-1185">Reference proteome</keyword>
<evidence type="ECO:0000313" key="1">
    <source>
        <dbReference type="EMBL" id="URE29975.1"/>
    </source>
</evidence>
<gene>
    <name evidence="1" type="ORF">MUK42_17385</name>
</gene>
<dbReference type="Proteomes" id="UP001055439">
    <property type="component" value="Chromosome 8"/>
</dbReference>
<dbReference type="AlphaFoldDB" id="A0A9E7KWT3"/>
<organism evidence="1 2">
    <name type="scientific">Musa troglodytarum</name>
    <name type="common">fe'i banana</name>
    <dbReference type="NCBI Taxonomy" id="320322"/>
    <lineage>
        <taxon>Eukaryota</taxon>
        <taxon>Viridiplantae</taxon>
        <taxon>Streptophyta</taxon>
        <taxon>Embryophyta</taxon>
        <taxon>Tracheophyta</taxon>
        <taxon>Spermatophyta</taxon>
        <taxon>Magnoliopsida</taxon>
        <taxon>Liliopsida</taxon>
        <taxon>Zingiberales</taxon>
        <taxon>Musaceae</taxon>
        <taxon>Musa</taxon>
    </lineage>
</organism>
<protein>
    <submittedName>
        <fullName evidence="1">Uncharacterized protein</fullName>
    </submittedName>
</protein>
<sequence length="88" mass="9783">MPQMLDTLLDSRQRRLSRSPDLLPDGKHVEAKGVLTKLVWCGTMRNGGVWRQSCSHHPGVELQGGHLIRESQARGRNLAIIASVVGRF</sequence>
<accession>A0A9E7KWT3</accession>
<reference evidence="1" key="1">
    <citation type="submission" date="2022-05" db="EMBL/GenBank/DDBJ databases">
        <title>The Musa troglodytarum L. genome provides insights into the mechanism of non-climacteric behaviour and enrichment of carotenoids.</title>
        <authorList>
            <person name="Wang J."/>
        </authorList>
    </citation>
    <scope>NUCLEOTIDE SEQUENCE</scope>
    <source>
        <tissue evidence="1">Leaf</tissue>
    </source>
</reference>